<dbReference type="Pfam" id="PF14173">
    <property type="entry name" value="ComGG"/>
    <property type="match status" value="1"/>
</dbReference>
<keyword evidence="3" id="KW-1185">Reference proteome</keyword>
<protein>
    <submittedName>
        <fullName evidence="2">Competence protein ComGG</fullName>
    </submittedName>
</protein>
<keyword evidence="1" id="KW-0812">Transmembrane</keyword>
<dbReference type="RefSeq" id="WP_307150920.1">
    <property type="nucleotide sequence ID" value="NZ_JAUSTU010000012.1"/>
</dbReference>
<evidence type="ECO:0000313" key="3">
    <source>
        <dbReference type="Proteomes" id="UP001231362"/>
    </source>
</evidence>
<keyword evidence="1" id="KW-0472">Membrane</keyword>
<accession>A0ABT9V636</accession>
<organism evidence="2 3">
    <name type="scientific">Anoxybacillus andreesenii</name>
    <dbReference type="NCBI Taxonomy" id="1325932"/>
    <lineage>
        <taxon>Bacteria</taxon>
        <taxon>Bacillati</taxon>
        <taxon>Bacillota</taxon>
        <taxon>Bacilli</taxon>
        <taxon>Bacillales</taxon>
        <taxon>Anoxybacillaceae</taxon>
        <taxon>Anoxybacillus</taxon>
    </lineage>
</organism>
<dbReference type="EMBL" id="JAUSTU010000012">
    <property type="protein sequence ID" value="MDQ0156406.1"/>
    <property type="molecule type" value="Genomic_DNA"/>
</dbReference>
<comment type="caution">
    <text evidence="2">The sequence shown here is derived from an EMBL/GenBank/DDBJ whole genome shotgun (WGS) entry which is preliminary data.</text>
</comment>
<evidence type="ECO:0000256" key="1">
    <source>
        <dbReference type="SAM" id="Phobius"/>
    </source>
</evidence>
<dbReference type="InterPro" id="IPR020372">
    <property type="entry name" value="Competence_ComGG"/>
</dbReference>
<gene>
    <name evidence="2" type="ORF">J2S07_002726</name>
</gene>
<reference evidence="2 3" key="1">
    <citation type="submission" date="2023-07" db="EMBL/GenBank/DDBJ databases">
        <title>Genomic Encyclopedia of Type Strains, Phase IV (KMG-IV): sequencing the most valuable type-strain genomes for metagenomic binning, comparative biology and taxonomic classification.</title>
        <authorList>
            <person name="Goeker M."/>
        </authorList>
    </citation>
    <scope>NUCLEOTIDE SEQUENCE [LARGE SCALE GENOMIC DNA]</scope>
    <source>
        <strain evidence="2 3">DSM 23948</strain>
    </source>
</reference>
<proteinExistence type="predicted"/>
<name>A0ABT9V636_9BACL</name>
<sequence length="124" mass="14822">MNEKGFMFPVTLCILLIFMTFLSIHFNQYISEKRYLLEIEDFERNQFYFLLSMKKVESQLQEGLLTSKGNFIYEEGTVSYSISKIATDLFQITYRLNTDEQTDLVAMSYYDTNVQKMVKWLERN</sequence>
<keyword evidence="1" id="KW-1133">Transmembrane helix</keyword>
<dbReference type="Proteomes" id="UP001231362">
    <property type="component" value="Unassembled WGS sequence"/>
</dbReference>
<evidence type="ECO:0000313" key="2">
    <source>
        <dbReference type="EMBL" id="MDQ0156406.1"/>
    </source>
</evidence>
<feature type="transmembrane region" description="Helical" evidence="1">
    <location>
        <begin position="6"/>
        <end position="26"/>
    </location>
</feature>